<gene>
    <name evidence="1" type="ORF">FUA48_09845</name>
</gene>
<dbReference type="Proteomes" id="UP000321222">
    <property type="component" value="Chromosome"/>
</dbReference>
<dbReference type="KEGG" id="fak:FUA48_09845"/>
<evidence type="ECO:0000313" key="2">
    <source>
        <dbReference type="Proteomes" id="UP000321222"/>
    </source>
</evidence>
<keyword evidence="2" id="KW-1185">Reference proteome</keyword>
<proteinExistence type="predicted"/>
<protein>
    <submittedName>
        <fullName evidence="1">Uncharacterized protein</fullName>
    </submittedName>
</protein>
<reference evidence="1 2" key="1">
    <citation type="submission" date="2019-08" db="EMBL/GenBank/DDBJ databases">
        <title>Flavobacterium alkalisoli sp. nov., isolated from rhizosphere soil of Suaeda salsa.</title>
        <authorList>
            <person name="Sun J.-Q."/>
            <person name="Xu L."/>
        </authorList>
    </citation>
    <scope>NUCLEOTIDE SEQUENCE [LARGE SCALE GENOMIC DNA]</scope>
    <source>
        <strain evidence="1 2">XS-5</strain>
    </source>
</reference>
<dbReference type="EMBL" id="CP042831">
    <property type="protein sequence ID" value="QEE49873.1"/>
    <property type="molecule type" value="Genomic_DNA"/>
</dbReference>
<name>A0A5B9FRA5_9FLAO</name>
<organism evidence="1 2">
    <name type="scientific">Flavobacterium alkalisoli</name>
    <dbReference type="NCBI Taxonomy" id="2602769"/>
    <lineage>
        <taxon>Bacteria</taxon>
        <taxon>Pseudomonadati</taxon>
        <taxon>Bacteroidota</taxon>
        <taxon>Flavobacteriia</taxon>
        <taxon>Flavobacteriales</taxon>
        <taxon>Flavobacteriaceae</taxon>
        <taxon>Flavobacterium</taxon>
    </lineage>
</organism>
<sequence length="88" mass="10191">MQFDMHVAEEIGFDKFDILSQKGIAYIDDTVKLIKKNHAITEYPRHFYPSYVGITEASQLKTMLRPATAIAISCSLLWGMRRSIRKRQ</sequence>
<dbReference type="AlphaFoldDB" id="A0A5B9FRA5"/>
<evidence type="ECO:0000313" key="1">
    <source>
        <dbReference type="EMBL" id="QEE49873.1"/>
    </source>
</evidence>
<accession>A0A5B9FRA5</accession>